<dbReference type="Proteomes" id="UP000277212">
    <property type="component" value="Unassembled WGS sequence"/>
</dbReference>
<reference evidence="2 3" key="1">
    <citation type="submission" date="2017-06" db="EMBL/GenBank/DDBJ databases">
        <title>Comparative genomic analysis of Ambrosia Fusariam Clade fungi.</title>
        <authorList>
            <person name="Stajich J.E."/>
            <person name="Carrillo J."/>
            <person name="Kijimoto T."/>
            <person name="Eskalen A."/>
            <person name="O'Donnell K."/>
            <person name="Kasson M."/>
        </authorList>
    </citation>
    <scope>NUCLEOTIDE SEQUENCE [LARGE SCALE GENOMIC DNA]</scope>
    <source>
        <strain evidence="2">UCR3666</strain>
    </source>
</reference>
<keyword evidence="3" id="KW-1185">Reference proteome</keyword>
<name>A0A3M2RN68_9HYPO</name>
<accession>A0A3M2RN68</accession>
<comment type="caution">
    <text evidence="2">The sequence shown here is derived from an EMBL/GenBank/DDBJ whole genome shotgun (WGS) entry which is preliminary data.</text>
</comment>
<evidence type="ECO:0000313" key="3">
    <source>
        <dbReference type="Proteomes" id="UP000277212"/>
    </source>
</evidence>
<evidence type="ECO:0000256" key="1">
    <source>
        <dbReference type="SAM" id="MobiDB-lite"/>
    </source>
</evidence>
<sequence>MAPCTYGTKSMLGHSDGTSKRRRHCTSGQGLRGCLVLQCCHISRCFSRATQWSKHVELAHVTTSPQTPLLLYGLWAQVYSDVIEFLHLR</sequence>
<evidence type="ECO:0000313" key="2">
    <source>
        <dbReference type="EMBL" id="RMJ06776.1"/>
    </source>
</evidence>
<protein>
    <submittedName>
        <fullName evidence="2">Uncharacterized protein</fullName>
    </submittedName>
</protein>
<dbReference type="AlphaFoldDB" id="A0A3M2RN68"/>
<proteinExistence type="predicted"/>
<feature type="region of interest" description="Disordered" evidence="1">
    <location>
        <begin position="1"/>
        <end position="21"/>
    </location>
</feature>
<organism evidence="2 3">
    <name type="scientific">Fusarium kuroshium</name>
    <dbReference type="NCBI Taxonomy" id="2010991"/>
    <lineage>
        <taxon>Eukaryota</taxon>
        <taxon>Fungi</taxon>
        <taxon>Dikarya</taxon>
        <taxon>Ascomycota</taxon>
        <taxon>Pezizomycotina</taxon>
        <taxon>Sordariomycetes</taxon>
        <taxon>Hypocreomycetidae</taxon>
        <taxon>Hypocreales</taxon>
        <taxon>Nectriaceae</taxon>
        <taxon>Fusarium</taxon>
        <taxon>Fusarium solani species complex</taxon>
    </lineage>
</organism>
<gene>
    <name evidence="2" type="ORF">CDV36_013619</name>
</gene>
<dbReference type="EMBL" id="NKUJ01000388">
    <property type="protein sequence ID" value="RMJ06776.1"/>
    <property type="molecule type" value="Genomic_DNA"/>
</dbReference>